<name>A0A0H5RGI7_9EUKA</name>
<accession>A0A0H5RGI7</accession>
<feature type="non-terminal residue" evidence="1">
    <location>
        <position position="1"/>
    </location>
</feature>
<proteinExistence type="predicted"/>
<reference evidence="1" key="1">
    <citation type="submission" date="2015-04" db="EMBL/GenBank/DDBJ databases">
        <title>The genome sequence of the plant pathogenic Rhizarian Plasmodiophora brassicae reveals insights in its biotrophic life cycle and the origin of chitin synthesis.</title>
        <authorList>
            <person name="Schwelm A."/>
            <person name="Fogelqvist J."/>
            <person name="Knaust A."/>
            <person name="Julke S."/>
            <person name="Lilja T."/>
            <person name="Dhandapani V."/>
            <person name="Bonilla-Rosso G."/>
            <person name="Karlsson M."/>
            <person name="Shevchenko A."/>
            <person name="Choi S.R."/>
            <person name="Kim H.G."/>
            <person name="Park J.Y."/>
            <person name="Lim Y.P."/>
            <person name="Ludwig-Muller J."/>
            <person name="Dixelius C."/>
        </authorList>
    </citation>
    <scope>NUCLEOTIDE SEQUENCE</scope>
    <source>
        <tissue evidence="1">Potato root galls</tissue>
    </source>
</reference>
<sequence>PGQNLLNQQPLIPGQSLLNQQPLIPGQNLLNQQQLIPGQNLLQQVPNQVLNGIPQQQLGLGNLIPNNLQQLSAQQQLNGLQGQGNLLTNTLQQQQAQQLAGQSALALQQNTLLTNQNAVLQQQQQPNTVLNQNSFMF</sequence>
<protein>
    <submittedName>
        <fullName evidence="1">Uncharacterized protein</fullName>
    </submittedName>
</protein>
<dbReference type="AlphaFoldDB" id="A0A0H5RGI7"/>
<dbReference type="EMBL" id="HACM01012235">
    <property type="protein sequence ID" value="CRZ12677.1"/>
    <property type="molecule type" value="Transcribed_RNA"/>
</dbReference>
<evidence type="ECO:0000313" key="1">
    <source>
        <dbReference type="EMBL" id="CRZ12677.1"/>
    </source>
</evidence>
<organism evidence="1">
    <name type="scientific">Spongospora subterranea</name>
    <dbReference type="NCBI Taxonomy" id="70186"/>
    <lineage>
        <taxon>Eukaryota</taxon>
        <taxon>Sar</taxon>
        <taxon>Rhizaria</taxon>
        <taxon>Endomyxa</taxon>
        <taxon>Phytomyxea</taxon>
        <taxon>Plasmodiophorida</taxon>
        <taxon>Plasmodiophoridae</taxon>
        <taxon>Spongospora</taxon>
    </lineage>
</organism>